<evidence type="ECO:0000313" key="1">
    <source>
        <dbReference type="EMBL" id="SEU19327.1"/>
    </source>
</evidence>
<protein>
    <submittedName>
        <fullName evidence="1">Phage XkdN-like tail assembly chaperone protein, TAC</fullName>
    </submittedName>
</protein>
<evidence type="ECO:0000313" key="2">
    <source>
        <dbReference type="Proteomes" id="UP000198508"/>
    </source>
</evidence>
<proteinExistence type="predicted"/>
<dbReference type="EMBL" id="FOIM01000050">
    <property type="protein sequence ID" value="SEU19327.1"/>
    <property type="molecule type" value="Genomic_DNA"/>
</dbReference>
<dbReference type="InterPro" id="IPR014986">
    <property type="entry name" value="XkdN-like"/>
</dbReference>
<dbReference type="Proteomes" id="UP000198508">
    <property type="component" value="Unassembled WGS sequence"/>
</dbReference>
<dbReference type="Pfam" id="PF08890">
    <property type="entry name" value="Phage_TAC_5"/>
    <property type="match status" value="1"/>
</dbReference>
<keyword evidence="2" id="KW-1185">Reference proteome</keyword>
<accession>A0A1I0K7X6</accession>
<dbReference type="STRING" id="460384.SAMN05216313_15012"/>
<name>A0A1I0K7X6_9FIRM</name>
<reference evidence="2" key="1">
    <citation type="submission" date="2016-10" db="EMBL/GenBank/DDBJ databases">
        <authorList>
            <person name="Varghese N."/>
            <person name="Submissions S."/>
        </authorList>
    </citation>
    <scope>NUCLEOTIDE SEQUENCE [LARGE SCALE GENOMIC DNA]</scope>
    <source>
        <strain evidence="2">NLAE-zl-G277</strain>
    </source>
</reference>
<dbReference type="AlphaFoldDB" id="A0A1I0K7X6"/>
<dbReference type="RefSeq" id="WP_092371385.1">
    <property type="nucleotide sequence ID" value="NZ_FOIM01000050.1"/>
</dbReference>
<dbReference type="Gene3D" id="3.30.2220.30">
    <property type="match status" value="1"/>
</dbReference>
<gene>
    <name evidence="1" type="ORF">SAMN05216313_15012</name>
</gene>
<organism evidence="1 2">
    <name type="scientific">Enterocloster lavalensis</name>
    <dbReference type="NCBI Taxonomy" id="460384"/>
    <lineage>
        <taxon>Bacteria</taxon>
        <taxon>Bacillati</taxon>
        <taxon>Bacillota</taxon>
        <taxon>Clostridia</taxon>
        <taxon>Lachnospirales</taxon>
        <taxon>Lachnospiraceae</taxon>
        <taxon>Enterocloster</taxon>
    </lineage>
</organism>
<dbReference type="InterPro" id="IPR038559">
    <property type="entry name" value="XkdN-like_sf"/>
</dbReference>
<sequence>MGDLSRFLKKNKKTKENLRLAATTTLTDEKGKPLTWEVRPLTTKEDNALREECTVDVQVTGKPGMFRPKFNANRYLARMAAACVVYPNLNDKELQDSYGVMGAEQLIQEMIDDPGEYNLFMNRLQEYNGFDQSFQEKVDEAKN</sequence>